<dbReference type="Proteomes" id="UP000236333">
    <property type="component" value="Unassembled WGS sequence"/>
</dbReference>
<gene>
    <name evidence="2" type="ORF">TSOC_005920</name>
</gene>
<evidence type="ECO:0000313" key="3">
    <source>
        <dbReference type="Proteomes" id="UP000236333"/>
    </source>
</evidence>
<proteinExistence type="predicted"/>
<dbReference type="SUPFAM" id="SSF51197">
    <property type="entry name" value="Clavaminate synthase-like"/>
    <property type="match status" value="1"/>
</dbReference>
<dbReference type="InterPro" id="IPR027443">
    <property type="entry name" value="IPNS-like_sf"/>
</dbReference>
<dbReference type="InterPro" id="IPR029071">
    <property type="entry name" value="Ubiquitin-like_domsf"/>
</dbReference>
<keyword evidence="3" id="KW-1185">Reference proteome</keyword>
<evidence type="ECO:0000256" key="1">
    <source>
        <dbReference type="SAM" id="MobiDB-lite"/>
    </source>
</evidence>
<name>A0A2J8A538_9CHLO</name>
<comment type="caution">
    <text evidence="2">The sequence shown here is derived from an EMBL/GenBank/DDBJ whole genome shotgun (WGS) entry which is preliminary data.</text>
</comment>
<dbReference type="EMBL" id="PGGS01000171">
    <property type="protein sequence ID" value="PNH07613.1"/>
    <property type="molecule type" value="Genomic_DNA"/>
</dbReference>
<dbReference type="Gene3D" id="2.60.120.330">
    <property type="entry name" value="B-lactam Antibiotic, Isopenicillin N Synthase, Chain"/>
    <property type="match status" value="1"/>
</dbReference>
<reference evidence="2 3" key="1">
    <citation type="journal article" date="2017" name="Mol. Biol. Evol.">
        <title>The 4-celled Tetrabaena socialis nuclear genome reveals the essential components for genetic control of cell number at the origin of multicellularity in the volvocine lineage.</title>
        <authorList>
            <person name="Featherston J."/>
            <person name="Arakaki Y."/>
            <person name="Hanschen E.R."/>
            <person name="Ferris P.J."/>
            <person name="Michod R.E."/>
            <person name="Olson B.J.S.C."/>
            <person name="Nozaki H."/>
            <person name="Durand P.M."/>
        </authorList>
    </citation>
    <scope>NUCLEOTIDE SEQUENCE [LARGE SCALE GENOMIC DNA]</scope>
    <source>
        <strain evidence="2 3">NIES-571</strain>
    </source>
</reference>
<sequence>MADIAASVLDLSFTTVLSATYLDECEQLWMSLRDCGVAVLTAPSFGPCIQHLDAFFAGTPASKHAARSPLAGEGYTPLTGKELLGYRLGSGQVLPAGSADGTEGRAHMDQACCSLERLGHAVLRSLCRCSKLEVHPALLLGLLDDVPLRPGQASSSVLHASCYDGAGAAAAGGAGWATACAPLAFAPHHDRGVLTLVASACEAGLQVWLPAAAPGGAGLAAAGGGGGWMDVPLGPGRVAVLVGYSLSYALGGLLQPTLHRVRPLTVAGAPLRRLSLAFKLRFRPSARVDPAAVLQEAATQPARALPPPLVALELMDAFNVAHPLSINAPPAMPPAPLTPANAHAGPAAAAGAAAAAAAPAAAAAAAAAAGPRGMEATTNCKAAAVAQAGNAGATAAGARRRIADGPPEGEAARGTSRRVQPKRCGHEGTGAGANGAAGREVGRAQAGRLLCRGCEKDYANAGTLARHLRSGACRGQRGHAGTAAVATAAAAAGNTPATAGNVLAAAGNVPAAAVNVLAAARNAAAAAGNLPAAAVVVPAAAGNAAVAAGYAAASTGYAATAVAGAAAATGNVPAAGVPAAAAVMRAVGLPATAAGNVRAVARNAAGSVNASNTTHSAAAFQAGAGAVSAEDGSEEADAGPVVLVQLDAGPGGAEPLGPSPAGTIRLGISSYDGSVQWFRIPITQRFDRTKDAYCRLNGLRACETRWIHDGMRLFTLTPAQCEMEDGDVVDTRVEQIGD</sequence>
<evidence type="ECO:0000313" key="2">
    <source>
        <dbReference type="EMBL" id="PNH07613.1"/>
    </source>
</evidence>
<feature type="region of interest" description="Disordered" evidence="1">
    <location>
        <begin position="395"/>
        <end position="439"/>
    </location>
</feature>
<dbReference type="Gene3D" id="3.10.20.90">
    <property type="entry name" value="Phosphatidylinositol 3-kinase Catalytic Subunit, Chain A, domain 1"/>
    <property type="match status" value="1"/>
</dbReference>
<accession>A0A2J8A538</accession>
<dbReference type="SUPFAM" id="SSF54236">
    <property type="entry name" value="Ubiquitin-like"/>
    <property type="match status" value="1"/>
</dbReference>
<protein>
    <submittedName>
        <fullName evidence="2">Uncharacterized protein</fullName>
    </submittedName>
</protein>
<organism evidence="2 3">
    <name type="scientific">Tetrabaena socialis</name>
    <dbReference type="NCBI Taxonomy" id="47790"/>
    <lineage>
        <taxon>Eukaryota</taxon>
        <taxon>Viridiplantae</taxon>
        <taxon>Chlorophyta</taxon>
        <taxon>core chlorophytes</taxon>
        <taxon>Chlorophyceae</taxon>
        <taxon>CS clade</taxon>
        <taxon>Chlamydomonadales</taxon>
        <taxon>Tetrabaenaceae</taxon>
        <taxon>Tetrabaena</taxon>
    </lineage>
</organism>
<dbReference type="OrthoDB" id="548384at2759"/>
<dbReference type="AlphaFoldDB" id="A0A2J8A538"/>